<evidence type="ECO:0000313" key="2">
    <source>
        <dbReference type="EMBL" id="PPQ82465.1"/>
    </source>
</evidence>
<keyword evidence="3" id="KW-1185">Reference proteome</keyword>
<feature type="region of interest" description="Disordered" evidence="1">
    <location>
        <begin position="500"/>
        <end position="622"/>
    </location>
</feature>
<feature type="compositionally biased region" description="Pro residues" evidence="1">
    <location>
        <begin position="469"/>
        <end position="480"/>
    </location>
</feature>
<dbReference type="OrthoDB" id="2683861at2759"/>
<comment type="caution">
    <text evidence="2">The sequence shown here is derived from an EMBL/GenBank/DDBJ whole genome shotgun (WGS) entry which is preliminary data.</text>
</comment>
<dbReference type="InParanoid" id="A0A409WVA3"/>
<dbReference type="AlphaFoldDB" id="A0A409WVA3"/>
<organism evidence="2 3">
    <name type="scientific">Gymnopilus dilepis</name>
    <dbReference type="NCBI Taxonomy" id="231916"/>
    <lineage>
        <taxon>Eukaryota</taxon>
        <taxon>Fungi</taxon>
        <taxon>Dikarya</taxon>
        <taxon>Basidiomycota</taxon>
        <taxon>Agaricomycotina</taxon>
        <taxon>Agaricomycetes</taxon>
        <taxon>Agaricomycetidae</taxon>
        <taxon>Agaricales</taxon>
        <taxon>Agaricineae</taxon>
        <taxon>Hymenogastraceae</taxon>
        <taxon>Gymnopilus</taxon>
    </lineage>
</organism>
<feature type="compositionally biased region" description="Acidic residues" evidence="1">
    <location>
        <begin position="67"/>
        <end position="77"/>
    </location>
</feature>
<sequence length="1081" mass="118901">MVNPGAFRGSRKEFLLGEKGTYAAGLDGGYGADALALIQRRFFKRYPIELGHNIEPSQEHLAAVDDNAPDVEPEEPDPDKMSPEDYEAAKKNSDHRKRLIQFRKAQIKRWLAYQYMKDQEIDPKESGVSNPYHSLIFSITGKEAGKPRRRTAVNVWRKTRRVAIELQVKRIAEEVGVSKDRWAALRDKVARDMFNALPEVEQEQWTQQAKLESDFAMEQWKNAMLGEPPNTNTDYQIAIQGLVRVAKPFLDFVCKATGWKASIIAGGPEPAHGGKLNVMSIHSGLTPGAVEMTWGRALRERYKKEVVGCFGDFLKMCYTPNECRKRALPGGLGFNPFDDEEYGEEVTEIHSVESEPSASTSGSALSSQTSTSMTSVSTTSSVSTNATLVIPSSAPSTSTAPLPTRPPPGFRPNQRGPQFQRIAPARTKPPSLGPAPANPTQRAPRQRSPVPAAAPGPQAVLSNVSQPGSQPPSYHPPPVQTPSREISVPRISPEVLPRVIQSPTCCPPTPQRHPPPPNVWSTGTNIACPTPRLSPRHTPHGTRPDISRPTPQSSPRRAQHSAGTDISRPTPYSSPRPARHRAGTDVSFPMPQPSPRRAQQGDDLHISWPISQPPPRHRPRHLVPHPAELTHALDKEHSVNSSQERSGSLPDFCPTPATTVTLDSLQRPESNSGPRDSHIAEARQHTPAQSRGPTPVPSPMSSPRLLGEARVTAPLPIRQVAPALTAVARQATPAPSRIPTPVPSPPSSPPRSSIHAYRTCPSPARSLTSGPSPSLEVETSIDDGQIIGDARPIAVCHSPEPPESPSFAESSDYYCIQLTAEQSTDSNVTSTLSADLEGGSGQNRKRKRGVEPCNDEPIDGKRGRPRRGMVPASSTDSTPIFTTSPAGKLLPPPGSPPWFSEAISMFQSRDLGGSWTSLIRSWASFEIKSRFHSSARLKTLDRPGCVTEWIKKQRLTTWRPTIDDFIAYEAEYRKWWISMQPSWRVSKEGDIDQLSVNGDWGELRKAGMNGIYSILACLFFWGDALTARTQILLEKRKKWKKKLDKKGESDLEMLVGFQSQWVVAVEEFRFVCDNVIPSRTL</sequence>
<evidence type="ECO:0000313" key="3">
    <source>
        <dbReference type="Proteomes" id="UP000284706"/>
    </source>
</evidence>
<feature type="compositionally biased region" description="Polar residues" evidence="1">
    <location>
        <begin position="824"/>
        <end position="833"/>
    </location>
</feature>
<feature type="compositionally biased region" description="Pro residues" evidence="1">
    <location>
        <begin position="736"/>
        <end position="749"/>
    </location>
</feature>
<reference evidence="2 3" key="1">
    <citation type="journal article" date="2018" name="Evol. Lett.">
        <title>Horizontal gene cluster transfer increased hallucinogenic mushroom diversity.</title>
        <authorList>
            <person name="Reynolds H.T."/>
            <person name="Vijayakumar V."/>
            <person name="Gluck-Thaler E."/>
            <person name="Korotkin H.B."/>
            <person name="Matheny P.B."/>
            <person name="Slot J.C."/>
        </authorList>
    </citation>
    <scope>NUCLEOTIDE SEQUENCE [LARGE SCALE GENOMIC DNA]</scope>
    <source>
        <strain evidence="2 3">SRW20</strain>
    </source>
</reference>
<name>A0A409WVA3_9AGAR</name>
<accession>A0A409WVA3</accession>
<gene>
    <name evidence="2" type="ORF">CVT26_012727</name>
</gene>
<feature type="region of interest" description="Disordered" evidence="1">
    <location>
        <begin position="635"/>
        <end position="704"/>
    </location>
</feature>
<feature type="compositionally biased region" description="Low complexity" evidence="1">
    <location>
        <begin position="449"/>
        <end position="468"/>
    </location>
</feature>
<feature type="compositionally biased region" description="Polar residues" evidence="1">
    <location>
        <begin position="656"/>
        <end position="674"/>
    </location>
</feature>
<protein>
    <submittedName>
        <fullName evidence="2">Uncharacterized protein</fullName>
    </submittedName>
</protein>
<evidence type="ECO:0000256" key="1">
    <source>
        <dbReference type="SAM" id="MobiDB-lite"/>
    </source>
</evidence>
<feature type="compositionally biased region" description="Low complexity" evidence="1">
    <location>
        <begin position="354"/>
        <end position="402"/>
    </location>
</feature>
<dbReference type="Proteomes" id="UP000284706">
    <property type="component" value="Unassembled WGS sequence"/>
</dbReference>
<dbReference type="EMBL" id="NHYE01004746">
    <property type="protein sequence ID" value="PPQ82465.1"/>
    <property type="molecule type" value="Genomic_DNA"/>
</dbReference>
<feature type="region of interest" description="Disordered" evidence="1">
    <location>
        <begin position="728"/>
        <end position="776"/>
    </location>
</feature>
<feature type="region of interest" description="Disordered" evidence="1">
    <location>
        <begin position="343"/>
        <end position="485"/>
    </location>
</feature>
<feature type="compositionally biased region" description="Pro residues" evidence="1">
    <location>
        <begin position="505"/>
        <end position="518"/>
    </location>
</feature>
<feature type="compositionally biased region" description="Basic and acidic residues" evidence="1">
    <location>
        <begin position="675"/>
        <end position="684"/>
    </location>
</feature>
<dbReference type="STRING" id="231916.A0A409WVA3"/>
<feature type="compositionally biased region" description="Polar residues" evidence="1">
    <location>
        <begin position="549"/>
        <end position="564"/>
    </location>
</feature>
<feature type="compositionally biased region" description="Polar residues" evidence="1">
    <location>
        <begin position="872"/>
        <end position="885"/>
    </location>
</feature>
<feature type="compositionally biased region" description="Basic and acidic residues" evidence="1">
    <location>
        <begin position="78"/>
        <end position="92"/>
    </location>
</feature>
<feature type="region of interest" description="Disordered" evidence="1">
    <location>
        <begin position="66"/>
        <end position="94"/>
    </location>
</feature>
<proteinExistence type="predicted"/>
<feature type="region of interest" description="Disordered" evidence="1">
    <location>
        <begin position="824"/>
        <end position="892"/>
    </location>
</feature>